<proteinExistence type="predicted"/>
<feature type="region of interest" description="Disordered" evidence="1">
    <location>
        <begin position="184"/>
        <end position="288"/>
    </location>
</feature>
<reference evidence="4" key="1">
    <citation type="submission" date="2022-11" db="UniProtKB">
        <authorList>
            <consortium name="WormBaseParasite"/>
        </authorList>
    </citation>
    <scope>IDENTIFICATION</scope>
</reference>
<feature type="compositionally biased region" description="Gly residues" evidence="1">
    <location>
        <begin position="227"/>
        <end position="237"/>
    </location>
</feature>
<name>A0A914XCQ6_9BILA</name>
<feature type="chain" id="PRO_5037043329" evidence="2">
    <location>
        <begin position="19"/>
        <end position="288"/>
    </location>
</feature>
<feature type="compositionally biased region" description="Gly residues" evidence="1">
    <location>
        <begin position="247"/>
        <end position="257"/>
    </location>
</feature>
<organism evidence="3 4">
    <name type="scientific">Plectus sambesii</name>
    <dbReference type="NCBI Taxonomy" id="2011161"/>
    <lineage>
        <taxon>Eukaryota</taxon>
        <taxon>Metazoa</taxon>
        <taxon>Ecdysozoa</taxon>
        <taxon>Nematoda</taxon>
        <taxon>Chromadorea</taxon>
        <taxon>Plectida</taxon>
        <taxon>Plectina</taxon>
        <taxon>Plectoidea</taxon>
        <taxon>Plectidae</taxon>
        <taxon>Plectus</taxon>
    </lineage>
</organism>
<dbReference type="AlphaFoldDB" id="A0A914XCQ6"/>
<feature type="region of interest" description="Disordered" evidence="1">
    <location>
        <begin position="27"/>
        <end position="47"/>
    </location>
</feature>
<sequence length="288" mass="30203">MIQPTVFVLVALFAVVVTDFNNYGNGRPFGNRRGTGSNRKGGSGIGIGGDSGQVGDLTFLANVTDPAVRMKFQAIYFNHTLDETARATAVDALVSTLDPSVQTAYAQWKADQAQKKAERETLLVAQLANLTVLADQMRDGVYAIRNNASLPNEEKILLLPSEFDKFFKSLQQIMNDLYYVGGAPRPEDVDDGEEYPSYPDYSGNYPDYGGQGGLPGRPGSVWPPRGGPGSGGPGNGGPNPAWPPRGGPSGGPFGIVGGPVNRPNSGGFPGGNGGGINGGNRPNPFGPF</sequence>
<evidence type="ECO:0000256" key="1">
    <source>
        <dbReference type="SAM" id="MobiDB-lite"/>
    </source>
</evidence>
<feature type="compositionally biased region" description="Gly residues" evidence="1">
    <location>
        <begin position="267"/>
        <end position="278"/>
    </location>
</feature>
<accession>A0A914XCQ6</accession>
<feature type="compositionally biased region" description="Low complexity" evidence="1">
    <location>
        <begin position="279"/>
        <end position="288"/>
    </location>
</feature>
<dbReference type="Proteomes" id="UP000887566">
    <property type="component" value="Unplaced"/>
</dbReference>
<evidence type="ECO:0000256" key="2">
    <source>
        <dbReference type="SAM" id="SignalP"/>
    </source>
</evidence>
<evidence type="ECO:0000313" key="4">
    <source>
        <dbReference type="WBParaSite" id="PSAMB.scaffold704size43427.g8142.t1"/>
    </source>
</evidence>
<keyword evidence="3" id="KW-1185">Reference proteome</keyword>
<feature type="signal peptide" evidence="2">
    <location>
        <begin position="1"/>
        <end position="18"/>
    </location>
</feature>
<dbReference type="WBParaSite" id="PSAMB.scaffold704size43427.g8142.t1">
    <property type="protein sequence ID" value="PSAMB.scaffold704size43427.g8142.t1"/>
    <property type="gene ID" value="PSAMB.scaffold704size43427.g8142"/>
</dbReference>
<keyword evidence="2" id="KW-0732">Signal</keyword>
<evidence type="ECO:0000313" key="3">
    <source>
        <dbReference type="Proteomes" id="UP000887566"/>
    </source>
</evidence>
<protein>
    <submittedName>
        <fullName evidence="4">SXP/RAL-2 family protein Ani s 5-like cation-binding domain-containing protein</fullName>
    </submittedName>
</protein>